<keyword evidence="1" id="KW-0472">Membrane</keyword>
<gene>
    <name evidence="3" type="ORF">M9Y10_000126</name>
</gene>
<feature type="transmembrane region" description="Helical" evidence="1">
    <location>
        <begin position="610"/>
        <end position="631"/>
    </location>
</feature>
<dbReference type="PANTHER" id="PTHR14795:SF0">
    <property type="entry name" value="TRANSMEMBRANE PROTEIN 62"/>
    <property type="match status" value="1"/>
</dbReference>
<evidence type="ECO:0000313" key="4">
    <source>
        <dbReference type="Proteomes" id="UP001470230"/>
    </source>
</evidence>
<accession>A0ABR2L3F7</accession>
<feature type="domain" description="Calcineurin-like phosphoesterase" evidence="2">
    <location>
        <begin position="52"/>
        <end position="263"/>
    </location>
</feature>
<keyword evidence="4" id="KW-1185">Reference proteome</keyword>
<dbReference type="SUPFAM" id="SSF56300">
    <property type="entry name" value="Metallo-dependent phosphatases"/>
    <property type="match status" value="1"/>
</dbReference>
<evidence type="ECO:0000256" key="1">
    <source>
        <dbReference type="SAM" id="Phobius"/>
    </source>
</evidence>
<protein>
    <submittedName>
        <fullName evidence="3">Transmembrane protein 62</fullName>
    </submittedName>
</protein>
<evidence type="ECO:0000313" key="3">
    <source>
        <dbReference type="EMBL" id="KAK8897896.1"/>
    </source>
</evidence>
<feature type="transmembrane region" description="Helical" evidence="1">
    <location>
        <begin position="431"/>
        <end position="452"/>
    </location>
</feature>
<evidence type="ECO:0000259" key="2">
    <source>
        <dbReference type="Pfam" id="PF00149"/>
    </source>
</evidence>
<feature type="transmembrane region" description="Helical" evidence="1">
    <location>
        <begin position="500"/>
        <end position="519"/>
    </location>
</feature>
<dbReference type="Pfam" id="PF00149">
    <property type="entry name" value="Metallophos"/>
    <property type="match status" value="1"/>
</dbReference>
<dbReference type="InterPro" id="IPR004843">
    <property type="entry name" value="Calcineurin-like_PHP"/>
</dbReference>
<keyword evidence="1" id="KW-1133">Transmembrane helix</keyword>
<dbReference type="PANTHER" id="PTHR14795">
    <property type="entry name" value="HELICASE RELATED"/>
    <property type="match status" value="1"/>
</dbReference>
<proteinExistence type="predicted"/>
<comment type="caution">
    <text evidence="3">The sequence shown here is derived from an EMBL/GenBank/DDBJ whole genome shotgun (WGS) entry which is preliminary data.</text>
</comment>
<reference evidence="3 4" key="1">
    <citation type="submission" date="2024-04" db="EMBL/GenBank/DDBJ databases">
        <title>Tritrichomonas musculus Genome.</title>
        <authorList>
            <person name="Alves-Ferreira E."/>
            <person name="Grigg M."/>
            <person name="Lorenzi H."/>
            <person name="Galac M."/>
        </authorList>
    </citation>
    <scope>NUCLEOTIDE SEQUENCE [LARGE SCALE GENOMIC DNA]</scope>
    <source>
        <strain evidence="3 4">EAF2021</strain>
    </source>
</reference>
<dbReference type="Proteomes" id="UP001470230">
    <property type="component" value="Unassembled WGS sequence"/>
</dbReference>
<dbReference type="Gene3D" id="3.60.21.10">
    <property type="match status" value="1"/>
</dbReference>
<organism evidence="3 4">
    <name type="scientific">Tritrichomonas musculus</name>
    <dbReference type="NCBI Taxonomy" id="1915356"/>
    <lineage>
        <taxon>Eukaryota</taxon>
        <taxon>Metamonada</taxon>
        <taxon>Parabasalia</taxon>
        <taxon>Tritrichomonadida</taxon>
        <taxon>Tritrichomonadidae</taxon>
        <taxon>Tritrichomonas</taxon>
    </lineage>
</organism>
<feature type="transmembrane region" description="Helical" evidence="1">
    <location>
        <begin position="577"/>
        <end position="598"/>
    </location>
</feature>
<sequence length="689" mass="79406">MRTAPYYLSQYLWLLYIVIPILFSIIFPKIQSRVKVHSSNEFFNISCDPIIFAHITDSHISTLIKKHTDSYRQVVDLLKYSSPEFIIHTGDMVDNYDSLSMLRYGKQDENNWKIYQKETEKIDYIPTIEMGGNHDMFGIKSALSHQNFIMDYSHSFNRNNTKSEDDFKMHSFKMGSQKINIIVLNPFHFPTGHPPLLLYTRYTKKYLNRLEEEIEKSPTKSVIVGHYPVGSISSKKSSKGNRFTDIIGSNPKVLAYLSGHSHPKNVIIYHHGKGGIEYLGPASFLGSKFGLLSIDNNAIVWTTMDPKKKAKGVITYPVPKEQVTPHTIFNDHENAQIRVVMFSTLENHSIIFTAFHSSSSTPTCVGFMNFSRKLPNNHTLYIFPIKKCYLKEGNYLATFSGDFDGRIEFLIGDAFKTHAEKYTEYPRIIQMLMITFPIFYAILFIITVIIPFDCCNCNSKLEDIEKWVETGEGSNKWWYVVTFVGFIVMRVRFQQIPLPVRTIVFVLLLYGLFGPLLFFETEDLIGFVWLYGYCIQNRALPSNYGLIYDYIYIGVVCFPMIVLCSSFGAFEWSIKQVGDIVLACACIVVDVIILIRIVHETSGNRLTATSIGFIYIPLIFIVLAIVWLTVFRKKDKKDQDRIMKENRDGIFNQVDKKEKSDETDDDHETPIELRPIKLHSLENENDVFV</sequence>
<feature type="transmembrane region" description="Helical" evidence="1">
    <location>
        <begin position="550"/>
        <end position="570"/>
    </location>
</feature>
<name>A0ABR2L3F7_9EUKA</name>
<dbReference type="InterPro" id="IPR029052">
    <property type="entry name" value="Metallo-depent_PP-like"/>
</dbReference>
<feature type="transmembrane region" description="Helical" evidence="1">
    <location>
        <begin position="6"/>
        <end position="27"/>
    </location>
</feature>
<keyword evidence="1 3" id="KW-0812">Transmembrane</keyword>
<dbReference type="EMBL" id="JAPFFF010000001">
    <property type="protein sequence ID" value="KAK8897896.1"/>
    <property type="molecule type" value="Genomic_DNA"/>
</dbReference>